<keyword evidence="3 7" id="KW-0812">Transmembrane</keyword>
<evidence type="ECO:0000256" key="1">
    <source>
        <dbReference type="ARBA" id="ARBA00004651"/>
    </source>
</evidence>
<dbReference type="EMBL" id="JAGPYQ010000001">
    <property type="protein sequence ID" value="MBQ0852622.1"/>
    <property type="molecule type" value="Genomic_DNA"/>
</dbReference>
<evidence type="ECO:0000313" key="9">
    <source>
        <dbReference type="Proteomes" id="UP000677413"/>
    </source>
</evidence>
<dbReference type="Proteomes" id="UP000677413">
    <property type="component" value="Unassembled WGS sequence"/>
</dbReference>
<feature type="transmembrane region" description="Helical" evidence="7">
    <location>
        <begin position="54"/>
        <end position="76"/>
    </location>
</feature>
<keyword evidence="9" id="KW-1185">Reference proteome</keyword>
<proteinExistence type="predicted"/>
<keyword evidence="5 7" id="KW-0472">Membrane</keyword>
<dbReference type="RefSeq" id="WP_210888768.1">
    <property type="nucleotide sequence ID" value="NZ_JAGPYQ010000001.1"/>
</dbReference>
<feature type="transmembrane region" description="Helical" evidence="7">
    <location>
        <begin position="276"/>
        <end position="297"/>
    </location>
</feature>
<dbReference type="AlphaFoldDB" id="A0A940Y3P5"/>
<feature type="transmembrane region" description="Helical" evidence="7">
    <location>
        <begin position="164"/>
        <end position="185"/>
    </location>
</feature>
<comment type="subcellular location">
    <subcellularLocation>
        <location evidence="1">Cell membrane</location>
        <topology evidence="1">Multi-pass membrane protein</topology>
    </subcellularLocation>
</comment>
<evidence type="ECO:0000313" key="8">
    <source>
        <dbReference type="EMBL" id="MBQ0852622.1"/>
    </source>
</evidence>
<sequence>MQPASEPPQRTSGRLHRARALYRNVSKRRTAWLLLKDTVNSCIEYRILGLAAEAAFFTLLSVPPLLLSMIGLLGYVDDWTGADTIASVETSLLEASRTVLTDKGVKQIAEPLLHDVMEGGRPDVISLGFLFALWSGSRAVNVFIDTITVMYGLDGVRGIVRTRLMAFLLFLVALLIGSIALPLMVAGPDAVVNVVPWSTTVVQVLYWPVVIVLSVVFLTTLYHVSVPVRSPWIEDVPGALVALTMWVLGSLLLRIYLTNTVEGPTIYGSLAAPVAVLLWIGVAAFAVLVGAAVNAAIDRVWPAAATAAARAVNERLRAEQAADLVARAAAARAAQAEDGYDDPDDPDMPSEFPERWSRFLPPEDVTSRLRTHAKSTPKNSDETPPPQ</sequence>
<dbReference type="Pfam" id="PF03631">
    <property type="entry name" value="Virul_fac_BrkB"/>
    <property type="match status" value="1"/>
</dbReference>
<feature type="transmembrane region" description="Helical" evidence="7">
    <location>
        <begin position="205"/>
        <end position="224"/>
    </location>
</feature>
<dbReference type="PANTHER" id="PTHR30213">
    <property type="entry name" value="INNER MEMBRANE PROTEIN YHJD"/>
    <property type="match status" value="1"/>
</dbReference>
<organism evidence="8 9">
    <name type="scientific">Streptomyces liliiviolaceus</name>
    <dbReference type="NCBI Taxonomy" id="2823109"/>
    <lineage>
        <taxon>Bacteria</taxon>
        <taxon>Bacillati</taxon>
        <taxon>Actinomycetota</taxon>
        <taxon>Actinomycetes</taxon>
        <taxon>Kitasatosporales</taxon>
        <taxon>Streptomycetaceae</taxon>
        <taxon>Streptomyces</taxon>
    </lineage>
</organism>
<feature type="transmembrane region" description="Helical" evidence="7">
    <location>
        <begin position="236"/>
        <end position="256"/>
    </location>
</feature>
<feature type="compositionally biased region" description="Acidic residues" evidence="6">
    <location>
        <begin position="338"/>
        <end position="348"/>
    </location>
</feature>
<evidence type="ECO:0000256" key="5">
    <source>
        <dbReference type="ARBA" id="ARBA00023136"/>
    </source>
</evidence>
<comment type="caution">
    <text evidence="8">The sequence shown here is derived from an EMBL/GenBank/DDBJ whole genome shotgun (WGS) entry which is preliminary data.</text>
</comment>
<evidence type="ECO:0000256" key="7">
    <source>
        <dbReference type="SAM" id="Phobius"/>
    </source>
</evidence>
<evidence type="ECO:0000256" key="2">
    <source>
        <dbReference type="ARBA" id="ARBA00022475"/>
    </source>
</evidence>
<feature type="region of interest" description="Disordered" evidence="6">
    <location>
        <begin position="335"/>
        <end position="387"/>
    </location>
</feature>
<keyword evidence="4 7" id="KW-1133">Transmembrane helix</keyword>
<evidence type="ECO:0000256" key="4">
    <source>
        <dbReference type="ARBA" id="ARBA00022989"/>
    </source>
</evidence>
<evidence type="ECO:0000256" key="6">
    <source>
        <dbReference type="SAM" id="MobiDB-lite"/>
    </source>
</evidence>
<evidence type="ECO:0000256" key="3">
    <source>
        <dbReference type="ARBA" id="ARBA00022692"/>
    </source>
</evidence>
<gene>
    <name evidence="8" type="ORF">J8N05_31125</name>
</gene>
<reference evidence="8 9" key="1">
    <citation type="submission" date="2021-04" db="EMBL/GenBank/DDBJ databases">
        <authorList>
            <person name="Tang X."/>
            <person name="Zhou X."/>
            <person name="Chen X."/>
            <person name="Cernava T."/>
            <person name="Zhang C."/>
        </authorList>
    </citation>
    <scope>NUCLEOTIDE SEQUENCE [LARGE SCALE GENOMIC DNA]</scope>
    <source>
        <strain evidence="8 9">BH-SS-21</strain>
    </source>
</reference>
<dbReference type="GO" id="GO:0005886">
    <property type="term" value="C:plasma membrane"/>
    <property type="evidence" value="ECO:0007669"/>
    <property type="project" value="UniProtKB-SubCell"/>
</dbReference>
<dbReference type="PANTHER" id="PTHR30213:SF0">
    <property type="entry name" value="UPF0761 MEMBRANE PROTEIN YIHY"/>
    <property type="match status" value="1"/>
</dbReference>
<dbReference type="InterPro" id="IPR017039">
    <property type="entry name" value="Virul_fac_BrkB"/>
</dbReference>
<feature type="transmembrane region" description="Helical" evidence="7">
    <location>
        <begin position="124"/>
        <end position="144"/>
    </location>
</feature>
<keyword evidence="2" id="KW-1003">Cell membrane</keyword>
<accession>A0A940Y3P5</accession>
<name>A0A940Y3P5_9ACTN</name>
<protein>
    <submittedName>
        <fullName evidence="8">YihY/virulence factor BrkB family protein</fullName>
    </submittedName>
</protein>